<evidence type="ECO:0000313" key="4">
    <source>
        <dbReference type="Proteomes" id="UP001231518"/>
    </source>
</evidence>
<evidence type="ECO:0000256" key="1">
    <source>
        <dbReference type="SAM" id="MobiDB-lite"/>
    </source>
</evidence>
<keyword evidence="2" id="KW-0732">Signal</keyword>
<protein>
    <submittedName>
        <fullName evidence="3">Uncharacterized protein</fullName>
    </submittedName>
</protein>
<name>A0AAD8DW67_MYTSE</name>
<dbReference type="AlphaFoldDB" id="A0AAD8DW67"/>
<organism evidence="3 4">
    <name type="scientific">Mythimna separata</name>
    <name type="common">Oriental armyworm</name>
    <name type="synonym">Pseudaletia separata</name>
    <dbReference type="NCBI Taxonomy" id="271217"/>
    <lineage>
        <taxon>Eukaryota</taxon>
        <taxon>Metazoa</taxon>
        <taxon>Ecdysozoa</taxon>
        <taxon>Arthropoda</taxon>
        <taxon>Hexapoda</taxon>
        <taxon>Insecta</taxon>
        <taxon>Pterygota</taxon>
        <taxon>Neoptera</taxon>
        <taxon>Endopterygota</taxon>
        <taxon>Lepidoptera</taxon>
        <taxon>Glossata</taxon>
        <taxon>Ditrysia</taxon>
        <taxon>Noctuoidea</taxon>
        <taxon>Noctuidae</taxon>
        <taxon>Noctuinae</taxon>
        <taxon>Hadenini</taxon>
        <taxon>Mythimna</taxon>
    </lineage>
</organism>
<accession>A0AAD8DW67</accession>
<evidence type="ECO:0000313" key="3">
    <source>
        <dbReference type="EMBL" id="KAJ8727652.1"/>
    </source>
</evidence>
<gene>
    <name evidence="3" type="ORF">PYW07_001771</name>
</gene>
<evidence type="ECO:0000256" key="2">
    <source>
        <dbReference type="SAM" id="SignalP"/>
    </source>
</evidence>
<proteinExistence type="predicted"/>
<sequence length="188" mass="20839">MAVTKTSVISVLVVLAITYNQGAARPMACTTAVGSSSSEESLWDCSLKIATVVKQGLRMKLIGIINKDTPNKALIVDLSKSGKESCRFKFDFSTKNISVESSSSNNTEPYDLDVPSKDPKKQDEIIPFSLVMTATKDEMFMMYIVTPTSGQSMPLFCEIDNFEDINQIDIIDGVTRVKRLLFQFDSRQ</sequence>
<dbReference type="EMBL" id="JARGEI010000008">
    <property type="protein sequence ID" value="KAJ8727652.1"/>
    <property type="molecule type" value="Genomic_DNA"/>
</dbReference>
<reference evidence="3" key="1">
    <citation type="submission" date="2023-03" db="EMBL/GenBank/DDBJ databases">
        <title>Chromosome-level genomes of two armyworms, Mythimna separata and Mythimna loreyi, provide insights into the biosynthesis and reception of sex pheromones.</title>
        <authorList>
            <person name="Zhao H."/>
        </authorList>
    </citation>
    <scope>NUCLEOTIDE SEQUENCE</scope>
    <source>
        <strain evidence="3">BeijingLab</strain>
        <tissue evidence="3">Pupa</tissue>
    </source>
</reference>
<comment type="caution">
    <text evidence="3">The sequence shown here is derived from an EMBL/GenBank/DDBJ whole genome shotgun (WGS) entry which is preliminary data.</text>
</comment>
<feature type="compositionally biased region" description="Polar residues" evidence="1">
    <location>
        <begin position="99"/>
        <end position="108"/>
    </location>
</feature>
<dbReference type="Proteomes" id="UP001231518">
    <property type="component" value="Chromosome 11"/>
</dbReference>
<keyword evidence="4" id="KW-1185">Reference proteome</keyword>
<feature type="chain" id="PRO_5042270535" evidence="2">
    <location>
        <begin position="25"/>
        <end position="188"/>
    </location>
</feature>
<feature type="signal peptide" evidence="2">
    <location>
        <begin position="1"/>
        <end position="24"/>
    </location>
</feature>
<feature type="region of interest" description="Disordered" evidence="1">
    <location>
        <begin position="99"/>
        <end position="118"/>
    </location>
</feature>